<reference evidence="2" key="1">
    <citation type="submission" date="2020-11" db="EMBL/GenBank/DDBJ databases">
        <authorList>
            <consortium name="DOE Joint Genome Institute"/>
            <person name="Ahrendt S."/>
            <person name="Riley R."/>
            <person name="Andreopoulos W."/>
            <person name="Labutti K."/>
            <person name="Pangilinan J."/>
            <person name="Ruiz-Duenas F.J."/>
            <person name="Barrasa J.M."/>
            <person name="Sanchez-Garcia M."/>
            <person name="Camarero S."/>
            <person name="Miyauchi S."/>
            <person name="Serrano A."/>
            <person name="Linde D."/>
            <person name="Babiker R."/>
            <person name="Drula E."/>
            <person name="Ayuso-Fernandez I."/>
            <person name="Pacheco R."/>
            <person name="Padilla G."/>
            <person name="Ferreira P."/>
            <person name="Barriuso J."/>
            <person name="Kellner H."/>
            <person name="Castanera R."/>
            <person name="Alfaro M."/>
            <person name="Ramirez L."/>
            <person name="Pisabarro A.G."/>
            <person name="Kuo A."/>
            <person name="Tritt A."/>
            <person name="Lipzen A."/>
            <person name="He G."/>
            <person name="Yan M."/>
            <person name="Ng V."/>
            <person name="Cullen D."/>
            <person name="Martin F."/>
            <person name="Rosso M.-N."/>
            <person name="Henrissat B."/>
            <person name="Hibbett D."/>
            <person name="Martinez A.T."/>
            <person name="Grigoriev I.V."/>
        </authorList>
    </citation>
    <scope>NUCLEOTIDE SEQUENCE</scope>
    <source>
        <strain evidence="2">AH 40177</strain>
    </source>
</reference>
<proteinExistence type="predicted"/>
<dbReference type="Pfam" id="PF01370">
    <property type="entry name" value="Epimerase"/>
    <property type="match status" value="1"/>
</dbReference>
<dbReference type="OrthoDB" id="2735536at2759"/>
<dbReference type="Gene3D" id="3.40.50.720">
    <property type="entry name" value="NAD(P)-binding Rossmann-like Domain"/>
    <property type="match status" value="1"/>
</dbReference>
<dbReference type="GO" id="GO:0004029">
    <property type="term" value="F:aldehyde dehydrogenase (NAD+) activity"/>
    <property type="evidence" value="ECO:0007669"/>
    <property type="project" value="TreeGrafter"/>
</dbReference>
<dbReference type="InterPro" id="IPR051783">
    <property type="entry name" value="NAD(P)-dependent_oxidoreduct"/>
</dbReference>
<sequence>MLYSSYFVTGASGLLGSNIVKKLLDAGHRVRGSARGDKVSQLAKVFVEYKNFTVVDVPDLATSDLSAAFEGIEVLIHVAAFLPSFRGDIDIVEKFSKEGTEKIFNSARLSGVKTIIVTGSQVTYNIDGPIGPRDWQLVTFDDARKTTEAQHFVVYIAQKILSEQTIMNWAEKHPDTRVVIIDPTYIFGPFVPNYKYIVNHPKHYILESSNYFIHFLLRPENKVFVVYPGWMDVRDIADAHIYAVHNKAIDELEPKDRRFILGAPEDHDWKKVIAHVKASRPELADRLCSPDNAPVFPMQVTELDRTERYLGVKKGSYTSFAKSVVDAIDTILDIERYWKEQGIEDVSLPNVPLFN</sequence>
<evidence type="ECO:0000313" key="3">
    <source>
        <dbReference type="Proteomes" id="UP000772434"/>
    </source>
</evidence>
<evidence type="ECO:0000313" key="2">
    <source>
        <dbReference type="EMBL" id="KAF9077353.1"/>
    </source>
</evidence>
<name>A0A9P5Q9W1_9AGAR</name>
<dbReference type="PANTHER" id="PTHR48079:SF6">
    <property type="entry name" value="NAD(P)-BINDING DOMAIN-CONTAINING PROTEIN-RELATED"/>
    <property type="match status" value="1"/>
</dbReference>
<accession>A0A9P5Q9W1</accession>
<gene>
    <name evidence="2" type="ORF">BDP27DRAFT_1442031</name>
</gene>
<dbReference type="InterPro" id="IPR036291">
    <property type="entry name" value="NAD(P)-bd_dom_sf"/>
</dbReference>
<protein>
    <recommendedName>
        <fullName evidence="1">NAD-dependent epimerase/dehydratase domain-containing protein</fullName>
    </recommendedName>
</protein>
<dbReference type="PANTHER" id="PTHR48079">
    <property type="entry name" value="PROTEIN YEEZ"/>
    <property type="match status" value="1"/>
</dbReference>
<dbReference type="Proteomes" id="UP000772434">
    <property type="component" value="Unassembled WGS sequence"/>
</dbReference>
<keyword evidence="3" id="KW-1185">Reference proteome</keyword>
<comment type="caution">
    <text evidence="2">The sequence shown here is derived from an EMBL/GenBank/DDBJ whole genome shotgun (WGS) entry which is preliminary data.</text>
</comment>
<dbReference type="InterPro" id="IPR001509">
    <property type="entry name" value="Epimerase_deHydtase"/>
</dbReference>
<feature type="domain" description="NAD-dependent epimerase/dehydratase" evidence="1">
    <location>
        <begin position="7"/>
        <end position="246"/>
    </location>
</feature>
<dbReference type="GO" id="GO:0005737">
    <property type="term" value="C:cytoplasm"/>
    <property type="evidence" value="ECO:0007669"/>
    <property type="project" value="TreeGrafter"/>
</dbReference>
<dbReference type="SUPFAM" id="SSF51735">
    <property type="entry name" value="NAD(P)-binding Rossmann-fold domains"/>
    <property type="match status" value="1"/>
</dbReference>
<organism evidence="2 3">
    <name type="scientific">Rhodocollybia butyracea</name>
    <dbReference type="NCBI Taxonomy" id="206335"/>
    <lineage>
        <taxon>Eukaryota</taxon>
        <taxon>Fungi</taxon>
        <taxon>Dikarya</taxon>
        <taxon>Basidiomycota</taxon>
        <taxon>Agaricomycotina</taxon>
        <taxon>Agaricomycetes</taxon>
        <taxon>Agaricomycetidae</taxon>
        <taxon>Agaricales</taxon>
        <taxon>Marasmiineae</taxon>
        <taxon>Omphalotaceae</taxon>
        <taxon>Rhodocollybia</taxon>
    </lineage>
</organism>
<evidence type="ECO:0000259" key="1">
    <source>
        <dbReference type="Pfam" id="PF01370"/>
    </source>
</evidence>
<dbReference type="AlphaFoldDB" id="A0A9P5Q9W1"/>
<dbReference type="EMBL" id="JADNRY010000004">
    <property type="protein sequence ID" value="KAF9077353.1"/>
    <property type="molecule type" value="Genomic_DNA"/>
</dbReference>